<keyword evidence="5" id="KW-0548">Nucleotidyltransferase</keyword>
<keyword evidence="3 10" id="KW-0639">Primosome</keyword>
<evidence type="ECO:0000256" key="1">
    <source>
        <dbReference type="ARBA" id="ARBA00009762"/>
    </source>
</evidence>
<feature type="region of interest" description="Disordered" evidence="11">
    <location>
        <begin position="1"/>
        <end position="33"/>
    </location>
</feature>
<dbReference type="PANTHER" id="PTHR10536">
    <property type="entry name" value="DNA PRIMASE SMALL SUBUNIT"/>
    <property type="match status" value="1"/>
</dbReference>
<keyword evidence="7" id="KW-0479">Metal-binding</keyword>
<evidence type="ECO:0000256" key="5">
    <source>
        <dbReference type="ARBA" id="ARBA00022695"/>
    </source>
</evidence>
<organism evidence="12">
    <name type="scientific">Cyberlindnera fabianii</name>
    <name type="common">Yeast</name>
    <name type="synonym">Hansenula fabianii</name>
    <dbReference type="NCBI Taxonomy" id="36022"/>
    <lineage>
        <taxon>Eukaryota</taxon>
        <taxon>Fungi</taxon>
        <taxon>Dikarya</taxon>
        <taxon>Ascomycota</taxon>
        <taxon>Saccharomycotina</taxon>
        <taxon>Saccharomycetes</taxon>
        <taxon>Phaffomycetales</taxon>
        <taxon>Phaffomycetaceae</taxon>
        <taxon>Cyberlindnera</taxon>
    </lineage>
</organism>
<dbReference type="GO" id="GO:0046872">
    <property type="term" value="F:metal ion binding"/>
    <property type="evidence" value="ECO:0007669"/>
    <property type="project" value="UniProtKB-KW"/>
</dbReference>
<evidence type="ECO:0000256" key="11">
    <source>
        <dbReference type="SAM" id="MobiDB-lite"/>
    </source>
</evidence>
<evidence type="ECO:0000256" key="3">
    <source>
        <dbReference type="ARBA" id="ARBA00022515"/>
    </source>
</evidence>
<dbReference type="CDD" id="cd04860">
    <property type="entry name" value="AE_Prim_S"/>
    <property type="match status" value="1"/>
</dbReference>
<dbReference type="EC" id="2.7.7.-" evidence="10"/>
<proteinExistence type="inferred from homology"/>
<evidence type="ECO:0000256" key="10">
    <source>
        <dbReference type="RuleBase" id="RU003514"/>
    </source>
</evidence>
<dbReference type="InterPro" id="IPR014052">
    <property type="entry name" value="DNA_primase_ssu_euk/arc"/>
</dbReference>
<protein>
    <recommendedName>
        <fullName evidence="10">DNA primase</fullName>
        <ecNumber evidence="10">2.7.7.-</ecNumber>
    </recommendedName>
</protein>
<reference evidence="12" key="1">
    <citation type="journal article" date="2014" name="Genome Announc.">
        <title>Genome sequence of the yeast Cyberlindnera fabianii (Hansenula fabianii).</title>
        <authorList>
            <person name="Freel K.C."/>
            <person name="Sarilar V."/>
            <person name="Neuveglise C."/>
            <person name="Devillers H."/>
            <person name="Friedrich A."/>
            <person name="Schacherer J."/>
        </authorList>
    </citation>
    <scope>NUCLEOTIDE SEQUENCE</scope>
    <source>
        <strain evidence="12">YJS4271</strain>
    </source>
</reference>
<evidence type="ECO:0000256" key="8">
    <source>
        <dbReference type="ARBA" id="ARBA00022833"/>
    </source>
</evidence>
<name>A0A061AX65_CYBFA</name>
<dbReference type="GO" id="GO:0005658">
    <property type="term" value="C:alpha DNA polymerase:primase complex"/>
    <property type="evidence" value="ECO:0007669"/>
    <property type="project" value="UniProtKB-ARBA"/>
</dbReference>
<dbReference type="GO" id="GO:0003899">
    <property type="term" value="F:DNA-directed RNA polymerase activity"/>
    <property type="evidence" value="ECO:0007669"/>
    <property type="project" value="InterPro"/>
</dbReference>
<dbReference type="Gene3D" id="3.90.920.10">
    <property type="entry name" value="DNA primase, PRIM domain"/>
    <property type="match status" value="1"/>
</dbReference>
<evidence type="ECO:0000256" key="6">
    <source>
        <dbReference type="ARBA" id="ARBA00022705"/>
    </source>
</evidence>
<keyword evidence="4 10" id="KW-0808">Transferase</keyword>
<dbReference type="NCBIfam" id="TIGR00335">
    <property type="entry name" value="primase_sml"/>
    <property type="match status" value="1"/>
</dbReference>
<keyword evidence="8" id="KW-0862">Zinc</keyword>
<evidence type="ECO:0000256" key="4">
    <source>
        <dbReference type="ARBA" id="ARBA00022679"/>
    </source>
</evidence>
<evidence type="ECO:0000256" key="9">
    <source>
        <dbReference type="ARBA" id="ARBA00023163"/>
    </source>
</evidence>
<sequence>MPTISAAANDSLPVTSSASSSPIKPAGKPLASSPIAVNSSILSDGVKPEESASKKVELSGEDMRFYYERLLPFRYVFQWLNHSPKPQPDFTMREFAYEHRSGAYQRYNSFESLENFKQSVVRANPMRFEVGPVYAINPSKRKSVPKSAMKALEKELVFDIDLTDYDEIRTCCSKTKICTKCWRFITAATKVLDAALREDFGFEHMIWVFSGRRGAHCWISDKRARMLDEPKRRAIVEYLDVLKTKGSKRLNLRRPLHPHIERSLTMLKPDFITIIQEQDPWRDDEVATQELLSKIPVQTLVDDIKKMWKTKPRRSSLDKFKDISEMAQRLPKPFEKKMVIEAAEDMILEMVYPRLDVEVTRQMIHLLKSPFCIHPGTGNICVPFDASWDFNPMEAPNLHQIQKELIDYDSNNTENSERKIANWDKTSLKPYTDFFADFVKELLKSERNGKRERDDNEEDLEF</sequence>
<dbReference type="PhylomeDB" id="A0A061AX65"/>
<gene>
    <name evidence="12" type="ORF">CYFA0S_03e01970g</name>
</gene>
<dbReference type="EMBL" id="LK052888">
    <property type="protein sequence ID" value="CDR39304.1"/>
    <property type="molecule type" value="Genomic_DNA"/>
</dbReference>
<dbReference type="SUPFAM" id="SSF56747">
    <property type="entry name" value="Prim-pol domain"/>
    <property type="match status" value="1"/>
</dbReference>
<dbReference type="InterPro" id="IPR002755">
    <property type="entry name" value="DNA_primase_S"/>
</dbReference>
<dbReference type="FunFam" id="3.90.920.10:FF:000003">
    <property type="entry name" value="DNA primase"/>
    <property type="match status" value="1"/>
</dbReference>
<keyword evidence="9" id="KW-0804">Transcription</keyword>
<feature type="compositionally biased region" description="Polar residues" evidence="11">
    <location>
        <begin position="1"/>
        <end position="15"/>
    </location>
</feature>
<dbReference type="Pfam" id="PF01896">
    <property type="entry name" value="DNA_primase_S"/>
    <property type="match status" value="1"/>
</dbReference>
<evidence type="ECO:0000313" key="12">
    <source>
        <dbReference type="EMBL" id="CDR39304.1"/>
    </source>
</evidence>
<dbReference type="AlphaFoldDB" id="A0A061AX65"/>
<evidence type="ECO:0000256" key="7">
    <source>
        <dbReference type="ARBA" id="ARBA00022723"/>
    </source>
</evidence>
<keyword evidence="6 10" id="KW-0235">DNA replication</keyword>
<dbReference type="GO" id="GO:0006269">
    <property type="term" value="P:DNA replication, synthesis of primer"/>
    <property type="evidence" value="ECO:0007669"/>
    <property type="project" value="UniProtKB-KW"/>
</dbReference>
<dbReference type="VEuPathDB" id="FungiDB:BON22_4534"/>
<evidence type="ECO:0000256" key="2">
    <source>
        <dbReference type="ARBA" id="ARBA00022478"/>
    </source>
</evidence>
<keyword evidence="2 10" id="KW-0240">DNA-directed RNA polymerase</keyword>
<accession>A0A061AX65</accession>
<dbReference type="OrthoDB" id="19606at2759"/>
<comment type="similarity">
    <text evidence="1 10">Belongs to the eukaryotic-type primase small subunit family.</text>
</comment>